<name>A0ABY1N7J1_9BACT</name>
<feature type="transmembrane region" description="Helical" evidence="1">
    <location>
        <begin position="189"/>
        <end position="210"/>
    </location>
</feature>
<keyword evidence="1" id="KW-0812">Transmembrane</keyword>
<comment type="caution">
    <text evidence="2">The sequence shown here is derived from an EMBL/GenBank/DDBJ whole genome shotgun (WGS) entry which is preliminary data.</text>
</comment>
<sequence>MKKITVLKGFLMIWVGLYIFIYGFPFPLDNIPFTYELFSKYFIQLKTSFILFFGKSLLGIETLEKIEMTGSGDTTFDYVMIPAMIIVSFVISLIMIFIKKVRENASGFYKWSLVYARYFVGLTLISYGVAKFLVGQFPGPSLYSMDVLYGEMSPMGLAWRFFGYSDTYKIFMGVSEILAGFLLLFRRTVVLGALMSIAVCTNIVLVNFSFDVPVKLFSSHLLVFSILVLLPSLKAIFDFFLLQKTTSLGELKPYFTKRKYQIIWLLINIYYVGVIPITRMVGHYQGQKFRVHQNEWEGIYSGFEADEAIAWDKVVVESNYLMLIRKDGEREFLSIQEINPDGKISIKNRENEEEPDELSIRELSDQEYELELRIGENISKVNGTRKLVSEYPLVARGFHWINEYPYNR</sequence>
<keyword evidence="1" id="KW-1133">Transmembrane helix</keyword>
<keyword evidence="1" id="KW-0472">Membrane</keyword>
<feature type="transmembrane region" description="Helical" evidence="1">
    <location>
        <begin position="6"/>
        <end position="26"/>
    </location>
</feature>
<dbReference type="RefSeq" id="WP_283411057.1">
    <property type="nucleotide sequence ID" value="NZ_FXUA01000001.1"/>
</dbReference>
<feature type="transmembrane region" description="Helical" evidence="1">
    <location>
        <begin position="78"/>
        <end position="98"/>
    </location>
</feature>
<evidence type="ECO:0008006" key="4">
    <source>
        <dbReference type="Google" id="ProtNLM"/>
    </source>
</evidence>
<gene>
    <name evidence="2" type="ORF">SAMN06265367_101107</name>
</gene>
<keyword evidence="3" id="KW-1185">Reference proteome</keyword>
<feature type="transmembrane region" description="Helical" evidence="1">
    <location>
        <begin position="38"/>
        <end position="58"/>
    </location>
</feature>
<feature type="transmembrane region" description="Helical" evidence="1">
    <location>
        <begin position="118"/>
        <end position="137"/>
    </location>
</feature>
<reference evidence="2 3" key="1">
    <citation type="submission" date="2017-05" db="EMBL/GenBank/DDBJ databases">
        <authorList>
            <person name="Varghese N."/>
            <person name="Submissions S."/>
        </authorList>
    </citation>
    <scope>NUCLEOTIDE SEQUENCE [LARGE SCALE GENOMIC DNA]</scope>
    <source>
        <strain evidence="2 3">DSM 15360</strain>
    </source>
</reference>
<accession>A0ABY1N7J1</accession>
<dbReference type="EMBL" id="FXUA01000001">
    <property type="protein sequence ID" value="SMP02570.1"/>
    <property type="molecule type" value="Genomic_DNA"/>
</dbReference>
<evidence type="ECO:0000313" key="3">
    <source>
        <dbReference type="Proteomes" id="UP001157915"/>
    </source>
</evidence>
<feature type="transmembrane region" description="Helical" evidence="1">
    <location>
        <begin position="222"/>
        <end position="242"/>
    </location>
</feature>
<evidence type="ECO:0000256" key="1">
    <source>
        <dbReference type="SAM" id="Phobius"/>
    </source>
</evidence>
<feature type="transmembrane region" description="Helical" evidence="1">
    <location>
        <begin position="262"/>
        <end position="282"/>
    </location>
</feature>
<organism evidence="2 3">
    <name type="scientific">Algoriphagus winogradskyi</name>
    <dbReference type="NCBI Taxonomy" id="237017"/>
    <lineage>
        <taxon>Bacteria</taxon>
        <taxon>Pseudomonadati</taxon>
        <taxon>Bacteroidota</taxon>
        <taxon>Cytophagia</taxon>
        <taxon>Cytophagales</taxon>
        <taxon>Cyclobacteriaceae</taxon>
        <taxon>Algoriphagus</taxon>
    </lineage>
</organism>
<protein>
    <recommendedName>
        <fullName evidence="4">DoxX family protein</fullName>
    </recommendedName>
</protein>
<evidence type="ECO:0000313" key="2">
    <source>
        <dbReference type="EMBL" id="SMP02570.1"/>
    </source>
</evidence>
<dbReference type="Proteomes" id="UP001157915">
    <property type="component" value="Unassembled WGS sequence"/>
</dbReference>
<proteinExistence type="predicted"/>